<keyword evidence="4" id="KW-0378">Hydrolase</keyword>
<evidence type="ECO:0008006" key="10">
    <source>
        <dbReference type="Google" id="ProtNLM"/>
    </source>
</evidence>
<dbReference type="GO" id="GO:0006508">
    <property type="term" value="P:proteolysis"/>
    <property type="evidence" value="ECO:0007669"/>
    <property type="project" value="UniProtKB-KW"/>
</dbReference>
<keyword evidence="9" id="KW-1185">Reference proteome</keyword>
<dbReference type="PANTHER" id="PTHR15910:SF1">
    <property type="entry name" value="ARCHAEMETZINCIN-2"/>
    <property type="match status" value="1"/>
</dbReference>
<dbReference type="InterPro" id="IPR012962">
    <property type="entry name" value="Pept_M54_archaemetzincn"/>
</dbReference>
<reference evidence="9" key="1">
    <citation type="submission" date="2015-02" db="EMBL/GenBank/DDBJ databases">
        <title>Genome sequencing for Strongylocentrotus purpuratus.</title>
        <authorList>
            <person name="Murali S."/>
            <person name="Liu Y."/>
            <person name="Vee V."/>
            <person name="English A."/>
            <person name="Wang M."/>
            <person name="Skinner E."/>
            <person name="Han Y."/>
            <person name="Muzny D.M."/>
            <person name="Worley K.C."/>
            <person name="Gibbs R.A."/>
        </authorList>
    </citation>
    <scope>NUCLEOTIDE SEQUENCE</scope>
</reference>
<dbReference type="Pfam" id="PF07998">
    <property type="entry name" value="Peptidase_M54"/>
    <property type="match status" value="1"/>
</dbReference>
<reference evidence="8" key="2">
    <citation type="submission" date="2021-01" db="UniProtKB">
        <authorList>
            <consortium name="EnsemblMetazoa"/>
        </authorList>
    </citation>
    <scope>IDENTIFICATION</scope>
</reference>
<evidence type="ECO:0000256" key="5">
    <source>
        <dbReference type="ARBA" id="ARBA00022833"/>
    </source>
</evidence>
<comment type="cofactor">
    <cofactor evidence="1">
        <name>Zn(2+)</name>
        <dbReference type="ChEBI" id="CHEBI:29105"/>
    </cofactor>
</comment>
<evidence type="ECO:0000256" key="6">
    <source>
        <dbReference type="ARBA" id="ARBA00023049"/>
    </source>
</evidence>
<dbReference type="GO" id="GO:0008237">
    <property type="term" value="F:metallopeptidase activity"/>
    <property type="evidence" value="ECO:0007669"/>
    <property type="project" value="UniProtKB-KW"/>
</dbReference>
<keyword evidence="6" id="KW-0482">Metalloprotease</keyword>
<evidence type="ECO:0000256" key="4">
    <source>
        <dbReference type="ARBA" id="ARBA00022801"/>
    </source>
</evidence>
<evidence type="ECO:0000256" key="1">
    <source>
        <dbReference type="ARBA" id="ARBA00001947"/>
    </source>
</evidence>
<dbReference type="OMA" id="VFFHCAM"/>
<evidence type="ECO:0000256" key="7">
    <source>
        <dbReference type="SAM" id="MobiDB-lite"/>
    </source>
</evidence>
<protein>
    <recommendedName>
        <fullName evidence="10">Archaemetzincin-2</fullName>
    </recommendedName>
</protein>
<name>A0A7M7P2E2_STRPU</name>
<dbReference type="SUPFAM" id="SSF55486">
    <property type="entry name" value="Metalloproteases ('zincins'), catalytic domain"/>
    <property type="match status" value="1"/>
</dbReference>
<evidence type="ECO:0000313" key="8">
    <source>
        <dbReference type="EnsemblMetazoa" id="XP_030845149"/>
    </source>
</evidence>
<dbReference type="AlphaFoldDB" id="A0A7M7P2E2"/>
<dbReference type="CDD" id="cd11375">
    <property type="entry name" value="Peptidase_M54"/>
    <property type="match status" value="1"/>
</dbReference>
<dbReference type="RefSeq" id="XP_030845149.1">
    <property type="nucleotide sequence ID" value="XM_030989289.1"/>
</dbReference>
<dbReference type="KEGG" id="spu:115925453"/>
<dbReference type="GO" id="GO:0046872">
    <property type="term" value="F:metal ion binding"/>
    <property type="evidence" value="ECO:0007669"/>
    <property type="project" value="UniProtKB-KW"/>
</dbReference>
<keyword evidence="2" id="KW-0645">Protease</keyword>
<dbReference type="InParanoid" id="A0A7M7P2E2"/>
<dbReference type="EnsemblMetazoa" id="XM_030989289">
    <property type="protein sequence ID" value="XP_030845149"/>
    <property type="gene ID" value="LOC115925453"/>
</dbReference>
<dbReference type="GeneID" id="115925453"/>
<dbReference type="Proteomes" id="UP000007110">
    <property type="component" value="Unassembled WGS sequence"/>
</dbReference>
<organism evidence="8 9">
    <name type="scientific">Strongylocentrotus purpuratus</name>
    <name type="common">Purple sea urchin</name>
    <dbReference type="NCBI Taxonomy" id="7668"/>
    <lineage>
        <taxon>Eukaryota</taxon>
        <taxon>Metazoa</taxon>
        <taxon>Echinodermata</taxon>
        <taxon>Eleutherozoa</taxon>
        <taxon>Echinozoa</taxon>
        <taxon>Echinoidea</taxon>
        <taxon>Euechinoidea</taxon>
        <taxon>Echinacea</taxon>
        <taxon>Camarodonta</taxon>
        <taxon>Echinidea</taxon>
        <taxon>Strongylocentrotidae</taxon>
        <taxon>Strongylocentrotus</taxon>
    </lineage>
</organism>
<evidence type="ECO:0000256" key="3">
    <source>
        <dbReference type="ARBA" id="ARBA00022723"/>
    </source>
</evidence>
<sequence>MEINRRKIIKKTQRKLSNLVGKLDKEEPGIRALFELSASCVFPAGAVETEPAETADTMRLFSPASEPPVPKKGRQTYRMWKAMVELDSSPFGKSRLTEKMKRLRFLPLERYNVGPFNIDGLTSGITEFLFLFLKAFFPGLEITLESPYDISQMDPISRYHKLTHKKQYLVTDVYTRLHRATDSNRKDYILGLTWTDLYPSEDLNFALGEALYSHRCAVFSFGRFEPLLHNENDRDIAPKDIDTSAVVSNSSGEGCCEEKSGCGRSFASDEKQTLGCAEESKAGKAKERELPHHSKDVSLDQEKKDGEDDVLQINADILWKMMRVSSHEVCHLFGLSHCVFFHCAMNESKSVTEALKQPLYLCPVCLRKLQKFFNFDIPARYRQIQDVCLKVQRSYPSERIAETIDWLNRVQEFLSTD</sequence>
<dbReference type="OrthoDB" id="2365600at2759"/>
<dbReference type="PANTHER" id="PTHR15910">
    <property type="entry name" value="ARCHAEMETZINCIN"/>
    <property type="match status" value="1"/>
</dbReference>
<evidence type="ECO:0000313" key="9">
    <source>
        <dbReference type="Proteomes" id="UP000007110"/>
    </source>
</evidence>
<keyword evidence="3" id="KW-0479">Metal-binding</keyword>
<proteinExistence type="predicted"/>
<dbReference type="Gene3D" id="3.40.390.10">
    <property type="entry name" value="Collagenase (Catalytic Domain)"/>
    <property type="match status" value="1"/>
</dbReference>
<dbReference type="InterPro" id="IPR024079">
    <property type="entry name" value="MetalloPept_cat_dom_sf"/>
</dbReference>
<feature type="region of interest" description="Disordered" evidence="7">
    <location>
        <begin position="282"/>
        <end position="302"/>
    </location>
</feature>
<keyword evidence="5" id="KW-0862">Zinc</keyword>
<accession>A0A7M7P2E2</accession>
<evidence type="ECO:0000256" key="2">
    <source>
        <dbReference type="ARBA" id="ARBA00022670"/>
    </source>
</evidence>